<dbReference type="CTD" id="8578929"/>
<dbReference type="STRING" id="6238.A8X964"/>
<dbReference type="AlphaFoldDB" id="A8X964"/>
<sequence length="53" mass="6556">MFHRVNRNRRGTMSLGFSWIRRRFSYYEDKHQFQECANDTEPTIRLQVQKSMC</sequence>
<organism evidence="1 2">
    <name type="scientific">Caenorhabditis briggsae</name>
    <dbReference type="NCBI Taxonomy" id="6238"/>
    <lineage>
        <taxon>Eukaryota</taxon>
        <taxon>Metazoa</taxon>
        <taxon>Ecdysozoa</taxon>
        <taxon>Nematoda</taxon>
        <taxon>Chromadorea</taxon>
        <taxon>Rhabditida</taxon>
        <taxon>Rhabditina</taxon>
        <taxon>Rhabditomorpha</taxon>
        <taxon>Rhabditoidea</taxon>
        <taxon>Rhabditidae</taxon>
        <taxon>Peloderinae</taxon>
        <taxon>Caenorhabditis</taxon>
    </lineage>
</organism>
<dbReference type="Proteomes" id="UP000008549">
    <property type="component" value="Unassembled WGS sequence"/>
</dbReference>
<evidence type="ECO:0000313" key="2">
    <source>
        <dbReference type="Proteomes" id="UP000008549"/>
    </source>
</evidence>
<gene>
    <name evidence="1" type="ORF">CBG09403</name>
    <name evidence="1" type="ORF">CBG_09403</name>
</gene>
<reference evidence="1 2" key="2">
    <citation type="journal article" date="2011" name="PLoS Genet.">
        <title>Caenorhabditis briggsae recombinant inbred line genotypes reveal inter-strain incompatibility and the evolution of recombination.</title>
        <authorList>
            <person name="Ross J.A."/>
            <person name="Koboldt D.C."/>
            <person name="Staisch J.E."/>
            <person name="Chamberlin H.M."/>
            <person name="Gupta B.P."/>
            <person name="Miller R.D."/>
            <person name="Baird S.E."/>
            <person name="Haag E.S."/>
        </authorList>
    </citation>
    <scope>NUCLEOTIDE SEQUENCE [LARGE SCALE GENOMIC DNA]</scope>
    <source>
        <strain evidence="1 2">AF16</strain>
    </source>
</reference>
<dbReference type="GeneID" id="8578929"/>
<proteinExistence type="predicted"/>
<dbReference type="RefSeq" id="XP_002636934.1">
    <property type="nucleotide sequence ID" value="XM_002636888.1"/>
</dbReference>
<dbReference type="EMBL" id="HE600954">
    <property type="protein sequence ID" value="CAP29176.1"/>
    <property type="molecule type" value="Genomic_DNA"/>
</dbReference>
<dbReference type="InParanoid" id="A8X964"/>
<name>A8X964_CAEBR</name>
<keyword evidence="2" id="KW-1185">Reference proteome</keyword>
<dbReference type="KEGG" id="cbr:CBG_09403"/>
<reference evidence="1 2" key="1">
    <citation type="journal article" date="2003" name="PLoS Biol.">
        <title>The genome sequence of Caenorhabditis briggsae: a platform for comparative genomics.</title>
        <authorList>
            <person name="Stein L.D."/>
            <person name="Bao Z."/>
            <person name="Blasiar D."/>
            <person name="Blumenthal T."/>
            <person name="Brent M.R."/>
            <person name="Chen N."/>
            <person name="Chinwalla A."/>
            <person name="Clarke L."/>
            <person name="Clee C."/>
            <person name="Coghlan A."/>
            <person name="Coulson A."/>
            <person name="D'Eustachio P."/>
            <person name="Fitch D.H."/>
            <person name="Fulton L.A."/>
            <person name="Fulton R.E."/>
            <person name="Griffiths-Jones S."/>
            <person name="Harris T.W."/>
            <person name="Hillier L.W."/>
            <person name="Kamath R."/>
            <person name="Kuwabara P.E."/>
            <person name="Mardis E.R."/>
            <person name="Marra M.A."/>
            <person name="Miner T.L."/>
            <person name="Minx P."/>
            <person name="Mullikin J.C."/>
            <person name="Plumb R.W."/>
            <person name="Rogers J."/>
            <person name="Schein J.E."/>
            <person name="Sohrmann M."/>
            <person name="Spieth J."/>
            <person name="Stajich J.E."/>
            <person name="Wei C."/>
            <person name="Willey D."/>
            <person name="Wilson R.K."/>
            <person name="Durbin R."/>
            <person name="Waterston R.H."/>
        </authorList>
    </citation>
    <scope>NUCLEOTIDE SEQUENCE [LARGE SCALE GENOMIC DNA]</scope>
    <source>
        <strain evidence="1 2">AF16</strain>
    </source>
</reference>
<dbReference type="HOGENOM" id="CLU_3070686_0_0_1"/>
<evidence type="ECO:0000313" key="1">
    <source>
        <dbReference type="EMBL" id="CAP29176.1"/>
    </source>
</evidence>
<protein>
    <submittedName>
        <fullName evidence="1">Protein CBG09403</fullName>
    </submittedName>
</protein>
<accession>A8X964</accession>